<dbReference type="Proteomes" id="UP000184010">
    <property type="component" value="Unassembled WGS sequence"/>
</dbReference>
<name>A0A1M7T255_9FIRM</name>
<keyword evidence="12" id="KW-1185">Reference proteome</keyword>
<evidence type="ECO:0000256" key="5">
    <source>
        <dbReference type="ARBA" id="ARBA00022723"/>
    </source>
</evidence>
<evidence type="ECO:0000256" key="6">
    <source>
        <dbReference type="ARBA" id="ARBA00022737"/>
    </source>
</evidence>
<keyword evidence="7" id="KW-0249">Electron transport</keyword>
<feature type="domain" description="4Fe-4S ferredoxin-type" evidence="10">
    <location>
        <begin position="47"/>
        <end position="80"/>
    </location>
</feature>
<proteinExistence type="predicted"/>
<keyword evidence="9" id="KW-0411">Iron-sulfur</keyword>
<keyword evidence="4" id="KW-0004">4Fe-4S</keyword>
<evidence type="ECO:0000313" key="12">
    <source>
        <dbReference type="Proteomes" id="UP000184010"/>
    </source>
</evidence>
<dbReference type="InterPro" id="IPR014297">
    <property type="entry name" value="DMSO_DmsB"/>
</dbReference>
<gene>
    <name evidence="11" type="ORF">SAMN02745215_01454</name>
</gene>
<evidence type="ECO:0000313" key="11">
    <source>
        <dbReference type="EMBL" id="SHN64850.1"/>
    </source>
</evidence>
<dbReference type="SUPFAM" id="SSF54862">
    <property type="entry name" value="4Fe-4S ferredoxins"/>
    <property type="match status" value="1"/>
</dbReference>
<dbReference type="PROSITE" id="PS00198">
    <property type="entry name" value="4FE4S_FER_1"/>
    <property type="match status" value="1"/>
</dbReference>
<keyword evidence="5" id="KW-0479">Metal-binding</keyword>
<dbReference type="AlphaFoldDB" id="A0A1M7T255"/>
<comment type="function">
    <text evidence="2">Electron transfer subunit of the terminal reductase during anaerobic growth on various sulfoxide and N-oxide compounds.</text>
</comment>
<evidence type="ECO:0000256" key="3">
    <source>
        <dbReference type="ARBA" id="ARBA00022448"/>
    </source>
</evidence>
<dbReference type="PANTHER" id="PTHR43177">
    <property type="entry name" value="PROTEIN NRFC"/>
    <property type="match status" value="1"/>
</dbReference>
<dbReference type="STRING" id="1121395.SAMN02745215_01454"/>
<dbReference type="InterPro" id="IPR050954">
    <property type="entry name" value="ET_IronSulfur_Cluster-Binding"/>
</dbReference>
<dbReference type="RefSeq" id="WP_072771972.1">
    <property type="nucleotide sequence ID" value="NZ_FRDN01000005.1"/>
</dbReference>
<dbReference type="InterPro" id="IPR017896">
    <property type="entry name" value="4Fe4S_Fe-S-bd"/>
</dbReference>
<dbReference type="PROSITE" id="PS51379">
    <property type="entry name" value="4FE4S_FER_2"/>
    <property type="match status" value="2"/>
</dbReference>
<accession>A0A1M7T255</accession>
<dbReference type="InterPro" id="IPR017900">
    <property type="entry name" value="4Fe4S_Fe_S_CS"/>
</dbReference>
<evidence type="ECO:0000256" key="9">
    <source>
        <dbReference type="ARBA" id="ARBA00023014"/>
    </source>
</evidence>
<organism evidence="11 12">
    <name type="scientific">Desulfitobacterium chlororespirans DSM 11544</name>
    <dbReference type="NCBI Taxonomy" id="1121395"/>
    <lineage>
        <taxon>Bacteria</taxon>
        <taxon>Bacillati</taxon>
        <taxon>Bacillota</taxon>
        <taxon>Clostridia</taxon>
        <taxon>Eubacteriales</taxon>
        <taxon>Desulfitobacteriaceae</taxon>
        <taxon>Desulfitobacterium</taxon>
    </lineage>
</organism>
<sequence length="192" mass="21347">MSQYGFYFDMTACGGCKTCQIACNDRNDLKPGTLFRRVKGFEGGKFPTPWIYYLSITCNHCKEPKCVEGCPTQAMHKLENGIVAHDKSKCIGCRYCTWSCPYGVPQFIEETGQVSKCDMCQNLVEKGENPACVDACTMRAIKWGELDELRVKYGADAVSDLPVLPSSSKTTPSVLIKPKTVALNKEFIVKED</sequence>
<dbReference type="PANTHER" id="PTHR43177:SF5">
    <property type="entry name" value="ANAEROBIC DIMETHYL SULFOXIDE REDUCTASE CHAIN B-RELATED"/>
    <property type="match status" value="1"/>
</dbReference>
<dbReference type="EMBL" id="FRDN01000005">
    <property type="protein sequence ID" value="SHN64850.1"/>
    <property type="molecule type" value="Genomic_DNA"/>
</dbReference>
<evidence type="ECO:0000256" key="7">
    <source>
        <dbReference type="ARBA" id="ARBA00022982"/>
    </source>
</evidence>
<evidence type="ECO:0000256" key="2">
    <source>
        <dbReference type="ARBA" id="ARBA00003584"/>
    </source>
</evidence>
<comment type="cofactor">
    <cofactor evidence="1">
        <name>[4Fe-4S] cluster</name>
        <dbReference type="ChEBI" id="CHEBI:49883"/>
    </cofactor>
</comment>
<dbReference type="GO" id="GO:0046872">
    <property type="term" value="F:metal ion binding"/>
    <property type="evidence" value="ECO:0007669"/>
    <property type="project" value="UniProtKB-KW"/>
</dbReference>
<keyword evidence="3" id="KW-0813">Transport</keyword>
<evidence type="ECO:0000256" key="4">
    <source>
        <dbReference type="ARBA" id="ARBA00022485"/>
    </source>
</evidence>
<protein>
    <submittedName>
        <fullName evidence="11">Anaerobic dimethyl sulfoxide reductase subunit B (DMSO reductase iron-sulfur subunit)</fullName>
    </submittedName>
</protein>
<evidence type="ECO:0000256" key="1">
    <source>
        <dbReference type="ARBA" id="ARBA00001966"/>
    </source>
</evidence>
<reference evidence="12" key="1">
    <citation type="submission" date="2016-12" db="EMBL/GenBank/DDBJ databases">
        <authorList>
            <person name="Varghese N."/>
            <person name="Submissions S."/>
        </authorList>
    </citation>
    <scope>NUCLEOTIDE SEQUENCE [LARGE SCALE GENOMIC DNA]</scope>
    <source>
        <strain evidence="12">DSM 11544</strain>
    </source>
</reference>
<dbReference type="NCBIfam" id="TIGR02951">
    <property type="entry name" value="DMSO_dmsB"/>
    <property type="match status" value="1"/>
</dbReference>
<dbReference type="GO" id="GO:0051539">
    <property type="term" value="F:4 iron, 4 sulfur cluster binding"/>
    <property type="evidence" value="ECO:0007669"/>
    <property type="project" value="UniProtKB-KW"/>
</dbReference>
<evidence type="ECO:0000256" key="8">
    <source>
        <dbReference type="ARBA" id="ARBA00023004"/>
    </source>
</evidence>
<dbReference type="Pfam" id="PF13247">
    <property type="entry name" value="Fer4_11"/>
    <property type="match status" value="1"/>
</dbReference>
<keyword evidence="8" id="KW-0408">Iron</keyword>
<evidence type="ECO:0000259" key="10">
    <source>
        <dbReference type="PROSITE" id="PS51379"/>
    </source>
</evidence>
<dbReference type="Gene3D" id="3.30.70.20">
    <property type="match status" value="2"/>
</dbReference>
<dbReference type="CDD" id="cd16371">
    <property type="entry name" value="DMSOR_beta_like"/>
    <property type="match status" value="1"/>
</dbReference>
<keyword evidence="6" id="KW-0677">Repeat</keyword>
<feature type="domain" description="4Fe-4S ferredoxin-type" evidence="10">
    <location>
        <begin position="81"/>
        <end position="110"/>
    </location>
</feature>